<keyword evidence="2" id="KW-0472">Membrane</keyword>
<feature type="compositionally biased region" description="Low complexity" evidence="1">
    <location>
        <begin position="177"/>
        <end position="203"/>
    </location>
</feature>
<keyword evidence="2" id="KW-1133">Transmembrane helix</keyword>
<keyword evidence="2" id="KW-0812">Transmembrane</keyword>
<name>A0A9D4THF0_CHLVU</name>
<protein>
    <submittedName>
        <fullName evidence="3">Uncharacterized protein</fullName>
    </submittedName>
</protein>
<organism evidence="3 4">
    <name type="scientific">Chlorella vulgaris</name>
    <name type="common">Green alga</name>
    <dbReference type="NCBI Taxonomy" id="3077"/>
    <lineage>
        <taxon>Eukaryota</taxon>
        <taxon>Viridiplantae</taxon>
        <taxon>Chlorophyta</taxon>
        <taxon>core chlorophytes</taxon>
        <taxon>Trebouxiophyceae</taxon>
        <taxon>Chlorellales</taxon>
        <taxon>Chlorellaceae</taxon>
        <taxon>Chlorella clade</taxon>
        <taxon>Chlorella</taxon>
    </lineage>
</organism>
<dbReference type="AlphaFoldDB" id="A0A9D4THF0"/>
<feature type="region of interest" description="Disordered" evidence="1">
    <location>
        <begin position="264"/>
        <end position="283"/>
    </location>
</feature>
<evidence type="ECO:0000256" key="2">
    <source>
        <dbReference type="SAM" id="Phobius"/>
    </source>
</evidence>
<dbReference type="Proteomes" id="UP001055712">
    <property type="component" value="Unassembled WGS sequence"/>
</dbReference>
<evidence type="ECO:0000313" key="4">
    <source>
        <dbReference type="Proteomes" id="UP001055712"/>
    </source>
</evidence>
<proteinExistence type="predicted"/>
<comment type="caution">
    <text evidence="3">The sequence shown here is derived from an EMBL/GenBank/DDBJ whole genome shotgun (WGS) entry which is preliminary data.</text>
</comment>
<feature type="region of interest" description="Disordered" evidence="1">
    <location>
        <begin position="141"/>
        <end position="203"/>
    </location>
</feature>
<evidence type="ECO:0000313" key="3">
    <source>
        <dbReference type="EMBL" id="KAI3425738.1"/>
    </source>
</evidence>
<reference evidence="3" key="2">
    <citation type="submission" date="2020-11" db="EMBL/GenBank/DDBJ databases">
        <authorList>
            <person name="Cecchin M."/>
            <person name="Marcolungo L."/>
            <person name="Rossato M."/>
            <person name="Girolomoni L."/>
            <person name="Cosentino E."/>
            <person name="Cuine S."/>
            <person name="Li-Beisson Y."/>
            <person name="Delledonne M."/>
            <person name="Ballottari M."/>
        </authorList>
    </citation>
    <scope>NUCLEOTIDE SEQUENCE</scope>
    <source>
        <strain evidence="3">211/11P</strain>
        <tissue evidence="3">Whole cell</tissue>
    </source>
</reference>
<accession>A0A9D4THF0</accession>
<feature type="compositionally biased region" description="Polar residues" evidence="1">
    <location>
        <begin position="141"/>
        <end position="151"/>
    </location>
</feature>
<evidence type="ECO:0000256" key="1">
    <source>
        <dbReference type="SAM" id="MobiDB-lite"/>
    </source>
</evidence>
<gene>
    <name evidence="3" type="ORF">D9Q98_007714</name>
</gene>
<sequence length="283" mass="29530">MVPGARAAGRTLAQAFLACKDYSGPDSTYDTLIDTAELYVPAQTRGFKYMGANLGEFLYVVATSQDSSTFGIEIYNAAFDYVSGGNSESDGVGCYDGDVFSQCPYSGPIEVDIFCKNSVSDCPIRLDLYTGNGRCSNTAAAPAPDTSNLDLGSSEPAIDPALQTPAEPDVLTPVPEPVSSSVPSSSTPSSEVSGSPTYYDDTSSSSTAGAIGALVGIILGSILFTAAIGGLAFWYYKRRQRLAASKMEHDIGDSVPQEAVEPISKEEMGEGEASEASDVVAHV</sequence>
<feature type="transmembrane region" description="Helical" evidence="2">
    <location>
        <begin position="211"/>
        <end position="236"/>
    </location>
</feature>
<dbReference type="EMBL" id="SIDB01000011">
    <property type="protein sequence ID" value="KAI3425738.1"/>
    <property type="molecule type" value="Genomic_DNA"/>
</dbReference>
<reference evidence="3" key="1">
    <citation type="journal article" date="2019" name="Plant J.">
        <title>Chlorella vulgaris genome assembly and annotation reveals the molecular basis for metabolic acclimation to high light conditions.</title>
        <authorList>
            <person name="Cecchin M."/>
            <person name="Marcolungo L."/>
            <person name="Rossato M."/>
            <person name="Girolomoni L."/>
            <person name="Cosentino E."/>
            <person name="Cuine S."/>
            <person name="Li-Beisson Y."/>
            <person name="Delledonne M."/>
            <person name="Ballottari M."/>
        </authorList>
    </citation>
    <scope>NUCLEOTIDE SEQUENCE</scope>
    <source>
        <strain evidence="3">211/11P</strain>
    </source>
</reference>
<keyword evidence="4" id="KW-1185">Reference proteome</keyword>